<keyword evidence="5" id="KW-1185">Reference proteome</keyword>
<reference evidence="4 5" key="1">
    <citation type="submission" date="2018-08" db="EMBL/GenBank/DDBJ databases">
        <title>Bacillus chawlae sp. nov., Bacillus glennii sp. nov., and Bacillus saganii sp. nov. Isolated from the Vehicle Assembly Building at Kennedy Space Center where the Viking Spacecraft were Assembled.</title>
        <authorList>
            <person name="Seuylemezian A."/>
            <person name="Vaishampayan P."/>
        </authorList>
    </citation>
    <scope>NUCLEOTIDE SEQUENCE [LARGE SCALE GENOMIC DNA]</scope>
    <source>
        <strain evidence="4 5">V44-8</strain>
    </source>
</reference>
<dbReference type="PANTHER" id="PTHR43818">
    <property type="entry name" value="BCDNA.GH03377"/>
    <property type="match status" value="1"/>
</dbReference>
<dbReference type="OrthoDB" id="9815825at2"/>
<dbReference type="EMBL" id="QVTD01000001">
    <property type="protein sequence ID" value="RFU66628.1"/>
    <property type="molecule type" value="Genomic_DNA"/>
</dbReference>
<dbReference type="GO" id="GO:0000166">
    <property type="term" value="F:nucleotide binding"/>
    <property type="evidence" value="ECO:0007669"/>
    <property type="project" value="InterPro"/>
</dbReference>
<dbReference type="SUPFAM" id="SSF51735">
    <property type="entry name" value="NAD(P)-binding Rossmann-fold domains"/>
    <property type="match status" value="1"/>
</dbReference>
<dbReference type="InterPro" id="IPR055170">
    <property type="entry name" value="GFO_IDH_MocA-like_dom"/>
</dbReference>
<evidence type="ECO:0000259" key="2">
    <source>
        <dbReference type="Pfam" id="PF01408"/>
    </source>
</evidence>
<protein>
    <submittedName>
        <fullName evidence="4">Gfo/Idh/MocA family oxidoreductase</fullName>
    </submittedName>
</protein>
<dbReference type="GO" id="GO:0016491">
    <property type="term" value="F:oxidoreductase activity"/>
    <property type="evidence" value="ECO:0007669"/>
    <property type="project" value="UniProtKB-KW"/>
</dbReference>
<dbReference type="RefSeq" id="WP_117320600.1">
    <property type="nucleotide sequence ID" value="NZ_QVTD01000001.1"/>
</dbReference>
<name>A0A372LJL1_9BACI</name>
<gene>
    <name evidence="4" type="ORF">D0466_00485</name>
</gene>
<dbReference type="Proteomes" id="UP000262939">
    <property type="component" value="Unassembled WGS sequence"/>
</dbReference>
<evidence type="ECO:0000256" key="1">
    <source>
        <dbReference type="ARBA" id="ARBA00023002"/>
    </source>
</evidence>
<comment type="caution">
    <text evidence="4">The sequence shown here is derived from an EMBL/GenBank/DDBJ whole genome shotgun (WGS) entry which is preliminary data.</text>
</comment>
<evidence type="ECO:0000313" key="5">
    <source>
        <dbReference type="Proteomes" id="UP000262939"/>
    </source>
</evidence>
<organism evidence="4 5">
    <name type="scientific">Peribacillus glennii</name>
    <dbReference type="NCBI Taxonomy" id="2303991"/>
    <lineage>
        <taxon>Bacteria</taxon>
        <taxon>Bacillati</taxon>
        <taxon>Bacillota</taxon>
        <taxon>Bacilli</taxon>
        <taxon>Bacillales</taxon>
        <taxon>Bacillaceae</taxon>
        <taxon>Peribacillus</taxon>
    </lineage>
</organism>
<dbReference type="Gene3D" id="3.30.360.10">
    <property type="entry name" value="Dihydrodipicolinate Reductase, domain 2"/>
    <property type="match status" value="1"/>
</dbReference>
<sequence>MKKLNVGMIGGGFMGKAHALAYAAMPMFFWPAPAIPHRHTVVDVTEELAKDAAAKLGFDNYSTDWRAVVNDPEIDVIDIVTPNNTHAEIAIAAAKAGKHVISEKPLALGAEEAKTMLEAVQAAGVKHAVAFNYRRTPAVALAKKYIEEGRIGNILNFRGTYLQDWSADSNSPLSWRFQKKIAGSGALGDIGTHVVDFARYLVGEISDVNAVTRTWIPERPIQTGGVDKLGTVKNSSEDVPKGKVDVDDEVITLVKFENGAIGSIEATRNAWGRNNFLTFEIHGTKGSLYFNYENRDELQVCFADDPSDAKGFRTVYTGPATPYGEALWPIPALGIGYGETKIIETHDFFKAIVENTHVSPNFDDGYRIELIADAILESAEKGEWVNINKSEVKVGQ</sequence>
<dbReference type="Gene3D" id="3.40.50.720">
    <property type="entry name" value="NAD(P)-binding Rossmann-like Domain"/>
    <property type="match status" value="1"/>
</dbReference>
<feature type="domain" description="GFO/IDH/MocA-like oxidoreductase" evidence="3">
    <location>
        <begin position="140"/>
        <end position="288"/>
    </location>
</feature>
<dbReference type="Pfam" id="PF01408">
    <property type="entry name" value="GFO_IDH_MocA"/>
    <property type="match status" value="1"/>
</dbReference>
<dbReference type="AlphaFoldDB" id="A0A372LJL1"/>
<proteinExistence type="predicted"/>
<dbReference type="InterPro" id="IPR036291">
    <property type="entry name" value="NAD(P)-bd_dom_sf"/>
</dbReference>
<dbReference type="InterPro" id="IPR050463">
    <property type="entry name" value="Gfo/Idh/MocA_oxidrdct_glycsds"/>
</dbReference>
<dbReference type="InterPro" id="IPR000683">
    <property type="entry name" value="Gfo/Idh/MocA-like_OxRdtase_N"/>
</dbReference>
<evidence type="ECO:0000259" key="3">
    <source>
        <dbReference type="Pfam" id="PF22725"/>
    </source>
</evidence>
<dbReference type="Pfam" id="PF22725">
    <property type="entry name" value="GFO_IDH_MocA_C3"/>
    <property type="match status" value="1"/>
</dbReference>
<dbReference type="SUPFAM" id="SSF55347">
    <property type="entry name" value="Glyceraldehyde-3-phosphate dehydrogenase-like, C-terminal domain"/>
    <property type="match status" value="1"/>
</dbReference>
<dbReference type="PANTHER" id="PTHR43818:SF11">
    <property type="entry name" value="BCDNA.GH03377"/>
    <property type="match status" value="1"/>
</dbReference>
<evidence type="ECO:0000313" key="4">
    <source>
        <dbReference type="EMBL" id="RFU66628.1"/>
    </source>
</evidence>
<accession>A0A372LJL1</accession>
<keyword evidence="1" id="KW-0560">Oxidoreductase</keyword>
<feature type="domain" description="Gfo/Idh/MocA-like oxidoreductase N-terminal" evidence="2">
    <location>
        <begin position="4"/>
        <end position="130"/>
    </location>
</feature>